<dbReference type="OrthoDB" id="9815924at2"/>
<dbReference type="eggNOG" id="COG1309">
    <property type="taxonomic scope" value="Bacteria"/>
</dbReference>
<evidence type="ECO:0000313" key="5">
    <source>
        <dbReference type="EMBL" id="AIC93516.1"/>
    </source>
</evidence>
<accession>A0A060LQF8</accession>
<dbReference type="InterPro" id="IPR009057">
    <property type="entry name" value="Homeodomain-like_sf"/>
</dbReference>
<dbReference type="PATRIC" id="fig|1246626.3.peg.915"/>
<dbReference type="InterPro" id="IPR001647">
    <property type="entry name" value="HTH_TetR"/>
</dbReference>
<dbReference type="PROSITE" id="PS50977">
    <property type="entry name" value="HTH_TETR_2"/>
    <property type="match status" value="1"/>
</dbReference>
<evidence type="ECO:0000256" key="2">
    <source>
        <dbReference type="ARBA" id="ARBA00023125"/>
    </source>
</evidence>
<name>A0A060LQF8_9BACI</name>
<dbReference type="PANTHER" id="PTHR43479">
    <property type="entry name" value="ACREF/ENVCD OPERON REPRESSOR-RELATED"/>
    <property type="match status" value="1"/>
</dbReference>
<dbReference type="RefSeq" id="WP_038477692.1">
    <property type="nucleotide sequence ID" value="NZ_CP003923.1"/>
</dbReference>
<feature type="domain" description="HTH tetR-type" evidence="4">
    <location>
        <begin position="10"/>
        <end position="70"/>
    </location>
</feature>
<gene>
    <name evidence="5" type="ORF">BleG1_0908</name>
</gene>
<proteinExistence type="predicted"/>
<dbReference type="Gene3D" id="1.10.357.10">
    <property type="entry name" value="Tetracycline Repressor, domain 2"/>
    <property type="match status" value="1"/>
</dbReference>
<organism evidence="5 6">
    <name type="scientific">Shouchella lehensis G1</name>
    <dbReference type="NCBI Taxonomy" id="1246626"/>
    <lineage>
        <taxon>Bacteria</taxon>
        <taxon>Bacillati</taxon>
        <taxon>Bacillota</taxon>
        <taxon>Bacilli</taxon>
        <taxon>Bacillales</taxon>
        <taxon>Bacillaceae</taxon>
        <taxon>Shouchella</taxon>
    </lineage>
</organism>
<protein>
    <submittedName>
        <fullName evidence="5">HTH-type, TetR-family transcription regulator</fullName>
    </submittedName>
</protein>
<evidence type="ECO:0000259" key="4">
    <source>
        <dbReference type="PROSITE" id="PS50977"/>
    </source>
</evidence>
<keyword evidence="2 3" id="KW-0238">DNA-binding</keyword>
<evidence type="ECO:0000256" key="1">
    <source>
        <dbReference type="ARBA" id="ARBA00022491"/>
    </source>
</evidence>
<dbReference type="AlphaFoldDB" id="A0A060LQF8"/>
<dbReference type="GO" id="GO:0003677">
    <property type="term" value="F:DNA binding"/>
    <property type="evidence" value="ECO:0007669"/>
    <property type="project" value="UniProtKB-UniRule"/>
</dbReference>
<sequence>MTPRRTTVNELTKEMIIEVANQQFQTKGYQHVSMRSLAKELQCSHGALYYHFNNKAELFYEVVSRYFELLNGMIKTVHTKPIRNEEKLMELLFSYLKFGLHYQVHYEFMFMIKDPAIDALSKRAANESYALFSEALGNFSNNDASIGDVYSTFVSLHGFVAHYIHRVNDFTEVEEAAKKHVQFLTKAILS</sequence>
<dbReference type="PANTHER" id="PTHR43479:SF11">
    <property type="entry name" value="ACREF_ENVCD OPERON REPRESSOR-RELATED"/>
    <property type="match status" value="1"/>
</dbReference>
<evidence type="ECO:0000313" key="6">
    <source>
        <dbReference type="Proteomes" id="UP000027142"/>
    </source>
</evidence>
<dbReference type="InterPro" id="IPR050624">
    <property type="entry name" value="HTH-type_Tx_Regulator"/>
</dbReference>
<dbReference type="SUPFAM" id="SSF46689">
    <property type="entry name" value="Homeodomain-like"/>
    <property type="match status" value="1"/>
</dbReference>
<dbReference type="Pfam" id="PF00440">
    <property type="entry name" value="TetR_N"/>
    <property type="match status" value="1"/>
</dbReference>
<dbReference type="Proteomes" id="UP000027142">
    <property type="component" value="Chromosome"/>
</dbReference>
<dbReference type="EMBL" id="CP003923">
    <property type="protein sequence ID" value="AIC93516.1"/>
    <property type="molecule type" value="Genomic_DNA"/>
</dbReference>
<reference evidence="5 6" key="1">
    <citation type="journal article" date="2014" name="Gene">
        <title>A comparative genomic analysis of the alkalitolerant soil bacterium Bacillus lehensis G1.</title>
        <authorList>
            <person name="Noor Y.M."/>
            <person name="Samsulrizal N.H."/>
            <person name="Jema'on N.A."/>
            <person name="Low K.O."/>
            <person name="Ramli A.N."/>
            <person name="Alias N.I."/>
            <person name="Damis S.I."/>
            <person name="Fuzi S.F."/>
            <person name="Isa M.N."/>
            <person name="Murad A.M."/>
            <person name="Raih M.F."/>
            <person name="Bakar F.D."/>
            <person name="Najimudin N."/>
            <person name="Mahadi N.M."/>
            <person name="Illias R.M."/>
        </authorList>
    </citation>
    <scope>NUCLEOTIDE SEQUENCE [LARGE SCALE GENOMIC DNA]</scope>
    <source>
        <strain evidence="5 6">G1</strain>
    </source>
</reference>
<keyword evidence="6" id="KW-1185">Reference proteome</keyword>
<dbReference type="PRINTS" id="PR00455">
    <property type="entry name" value="HTHTETR"/>
</dbReference>
<evidence type="ECO:0000256" key="3">
    <source>
        <dbReference type="PROSITE-ProRule" id="PRU00335"/>
    </source>
</evidence>
<feature type="DNA-binding region" description="H-T-H motif" evidence="3">
    <location>
        <begin position="33"/>
        <end position="52"/>
    </location>
</feature>
<keyword evidence="1" id="KW-0678">Repressor</keyword>
<dbReference type="KEGG" id="ble:BleG1_0908"/>
<dbReference type="STRING" id="1246626.BleG1_0908"/>
<dbReference type="HOGENOM" id="CLU_069356_40_3_9"/>